<organism evidence="1">
    <name type="scientific">uncultured Thermoleophilia bacterium</name>
    <dbReference type="NCBI Taxonomy" id="1497501"/>
    <lineage>
        <taxon>Bacteria</taxon>
        <taxon>Bacillati</taxon>
        <taxon>Actinomycetota</taxon>
        <taxon>Thermoleophilia</taxon>
        <taxon>environmental samples</taxon>
    </lineage>
</organism>
<dbReference type="EMBL" id="CADCWC010000005">
    <property type="protein sequence ID" value="CAA9518112.1"/>
    <property type="molecule type" value="Genomic_DNA"/>
</dbReference>
<sequence>AGGARARVRHRREVLRGVRRADRRGQRGGGVLREQDELEAVDPRVEAGLGEAVDDV</sequence>
<name>A0A6J4TB73_9ACTN</name>
<feature type="non-terminal residue" evidence="1">
    <location>
        <position position="1"/>
    </location>
</feature>
<reference evidence="1" key="1">
    <citation type="submission" date="2020-02" db="EMBL/GenBank/DDBJ databases">
        <authorList>
            <person name="Meier V. D."/>
        </authorList>
    </citation>
    <scope>NUCLEOTIDE SEQUENCE</scope>
    <source>
        <strain evidence="1">AVDCRST_MAG79</strain>
    </source>
</reference>
<feature type="non-terminal residue" evidence="1">
    <location>
        <position position="56"/>
    </location>
</feature>
<gene>
    <name evidence="1" type="ORF">AVDCRST_MAG79-35</name>
</gene>
<protein>
    <submittedName>
        <fullName evidence="1">Uncharacterized protein</fullName>
    </submittedName>
</protein>
<evidence type="ECO:0000313" key="1">
    <source>
        <dbReference type="EMBL" id="CAA9518112.1"/>
    </source>
</evidence>
<dbReference type="AlphaFoldDB" id="A0A6J4TB73"/>
<accession>A0A6J4TB73</accession>
<proteinExistence type="predicted"/>